<dbReference type="InterPro" id="IPR017926">
    <property type="entry name" value="GATASE"/>
</dbReference>
<dbReference type="GO" id="GO:0000162">
    <property type="term" value="P:L-tryptophan biosynthetic process"/>
    <property type="evidence" value="ECO:0007669"/>
    <property type="project" value="TreeGrafter"/>
</dbReference>
<dbReference type="PANTHER" id="PTHR11236">
    <property type="entry name" value="AMINOBENZOATE/ANTHRANILATE SYNTHASE"/>
    <property type="match status" value="1"/>
</dbReference>
<dbReference type="InterPro" id="IPR015890">
    <property type="entry name" value="Chorismate_C"/>
</dbReference>
<evidence type="ECO:0000256" key="1">
    <source>
        <dbReference type="ARBA" id="ARBA00012266"/>
    </source>
</evidence>
<dbReference type="PRINTS" id="PR00097">
    <property type="entry name" value="ANTSNTHASEII"/>
</dbReference>
<protein>
    <recommendedName>
        <fullName evidence="1">anthranilate synthase</fullName>
        <ecNumber evidence="1">4.1.3.27</ecNumber>
    </recommendedName>
</protein>
<evidence type="ECO:0000259" key="5">
    <source>
        <dbReference type="Pfam" id="PF00117"/>
    </source>
</evidence>
<dbReference type="EMBL" id="JACHMN010000003">
    <property type="protein sequence ID" value="MBB5873629.1"/>
    <property type="molecule type" value="Genomic_DNA"/>
</dbReference>
<organism evidence="7 8">
    <name type="scientific">Allocatelliglobosispora scoriae</name>
    <dbReference type="NCBI Taxonomy" id="643052"/>
    <lineage>
        <taxon>Bacteria</taxon>
        <taxon>Bacillati</taxon>
        <taxon>Actinomycetota</taxon>
        <taxon>Actinomycetes</taxon>
        <taxon>Micromonosporales</taxon>
        <taxon>Micromonosporaceae</taxon>
        <taxon>Allocatelliglobosispora</taxon>
    </lineage>
</organism>
<dbReference type="InterPro" id="IPR029062">
    <property type="entry name" value="Class_I_gatase-like"/>
</dbReference>
<dbReference type="EC" id="4.1.3.27" evidence="1"/>
<dbReference type="InterPro" id="IPR005801">
    <property type="entry name" value="ADC_synthase"/>
</dbReference>
<reference evidence="7 8" key="1">
    <citation type="submission" date="2020-08" db="EMBL/GenBank/DDBJ databases">
        <title>Sequencing the genomes of 1000 actinobacteria strains.</title>
        <authorList>
            <person name="Klenk H.-P."/>
        </authorList>
    </citation>
    <scope>NUCLEOTIDE SEQUENCE [LARGE SCALE GENOMIC DNA]</scope>
    <source>
        <strain evidence="7 8">DSM 45362</strain>
    </source>
</reference>
<proteinExistence type="predicted"/>
<evidence type="ECO:0000313" key="7">
    <source>
        <dbReference type="EMBL" id="MBB5873629.1"/>
    </source>
</evidence>
<evidence type="ECO:0000256" key="3">
    <source>
        <dbReference type="ARBA" id="ARBA00023239"/>
    </source>
</evidence>
<dbReference type="RefSeq" id="WP_246467562.1">
    <property type="nucleotide sequence ID" value="NZ_JACHMN010000003.1"/>
</dbReference>
<accession>A0A841C2U3</accession>
<feature type="domain" description="Chorismate-utilising enzyme C-terminal" evidence="6">
    <location>
        <begin position="105"/>
        <end position="359"/>
    </location>
</feature>
<dbReference type="PROSITE" id="PS51273">
    <property type="entry name" value="GATASE_TYPE_1"/>
    <property type="match status" value="1"/>
</dbReference>
<dbReference type="SUPFAM" id="SSF52317">
    <property type="entry name" value="Class I glutamine amidotransferase-like"/>
    <property type="match status" value="1"/>
</dbReference>
<comment type="caution">
    <text evidence="7">The sequence shown here is derived from an EMBL/GenBank/DDBJ whole genome shotgun (WGS) entry which is preliminary data.</text>
</comment>
<keyword evidence="7" id="KW-0808">Transferase</keyword>
<feature type="domain" description="Glutamine amidotransferase" evidence="5">
    <location>
        <begin position="417"/>
        <end position="589"/>
    </location>
</feature>
<evidence type="ECO:0000259" key="6">
    <source>
        <dbReference type="Pfam" id="PF00425"/>
    </source>
</evidence>
<dbReference type="Pfam" id="PF00117">
    <property type="entry name" value="GATase"/>
    <property type="match status" value="1"/>
</dbReference>
<dbReference type="CDD" id="cd01743">
    <property type="entry name" value="GATase1_Anthranilate_Synthase"/>
    <property type="match status" value="1"/>
</dbReference>
<dbReference type="Gene3D" id="3.40.50.880">
    <property type="match status" value="1"/>
</dbReference>
<dbReference type="SUPFAM" id="SSF56322">
    <property type="entry name" value="ADC synthase"/>
    <property type="match status" value="1"/>
</dbReference>
<dbReference type="InterPro" id="IPR006221">
    <property type="entry name" value="TrpG/PapA_dom"/>
</dbReference>
<keyword evidence="2" id="KW-0315">Glutamine amidotransferase</keyword>
<keyword evidence="8" id="KW-1185">Reference proteome</keyword>
<dbReference type="GO" id="GO:0004049">
    <property type="term" value="F:anthranilate synthase activity"/>
    <property type="evidence" value="ECO:0007669"/>
    <property type="project" value="UniProtKB-EC"/>
</dbReference>
<dbReference type="Pfam" id="PF00425">
    <property type="entry name" value="Chorismate_bind"/>
    <property type="match status" value="1"/>
</dbReference>
<dbReference type="Proteomes" id="UP000587527">
    <property type="component" value="Unassembled WGS sequence"/>
</dbReference>
<keyword evidence="7" id="KW-0032">Aminotransferase</keyword>
<sequence>MDSPDAAACALLYRPETDPDTVELILGTPVESHTLETAMKSDDAALVLLPYRQITERGYACHDDGEPIVTIEITDRIAIPLDSFIAAMPNTEVSLADGEFDISDAAYAASVREIIDQEIGAGEGSNFVIKRSYHGCLADYSPSTALTIFQRLLRQEHGTYWTFLVSFGGRTLVGASPESHLRVDGDLVTMNPISGTYRYPAGEPDPAGLQAFLDDRKETDELYMVLDEELKMMARICDEGGTVIGPRLRQMARLAHTEYHISGTSKQPLPAILRETLLAPTVTGSPVENACRVIHRREPTGRGYYSGVIALVEPNRRLDAAIVIRTADITADGDLTLSVGATLVRHSDPATEVLETHAKVAGMLAALSGERAAARTPVAVPAVDAAIEAQLEGRNADLAPFWLGRRPARKPPTWRTLVIDAEDTFTDMFAVQLRHLGHDVTVRTYREVSRTDGWDLVVLGPGPGDPRDGDDPKIARLRTLAAQIYASQRPLLAVCLGHQILSHHLGLPLVRLEHTQQGRQRTIEIFDETATVGFYNTFVAQADTDRLGTVMVSRDPATKEVFAMHGPNFRSFQFHPESILSADGLHLLGRHVGTLLAP</sequence>
<evidence type="ECO:0000256" key="4">
    <source>
        <dbReference type="ARBA" id="ARBA00047683"/>
    </source>
</evidence>
<name>A0A841C2U3_9ACTN</name>
<dbReference type="InterPro" id="IPR019999">
    <property type="entry name" value="Anth_synth_I-like"/>
</dbReference>
<comment type="catalytic activity">
    <reaction evidence="4">
        <text>chorismate + L-glutamine = anthranilate + pyruvate + L-glutamate + H(+)</text>
        <dbReference type="Rhea" id="RHEA:21732"/>
        <dbReference type="ChEBI" id="CHEBI:15361"/>
        <dbReference type="ChEBI" id="CHEBI:15378"/>
        <dbReference type="ChEBI" id="CHEBI:16567"/>
        <dbReference type="ChEBI" id="CHEBI:29748"/>
        <dbReference type="ChEBI" id="CHEBI:29985"/>
        <dbReference type="ChEBI" id="CHEBI:58359"/>
        <dbReference type="EC" id="4.1.3.27"/>
    </reaction>
</comment>
<dbReference type="PRINTS" id="PR00099">
    <property type="entry name" value="CPSGATASE"/>
</dbReference>
<gene>
    <name evidence="7" type="ORF">F4553_007063</name>
</gene>
<dbReference type="AlphaFoldDB" id="A0A841C2U3"/>
<dbReference type="PANTHER" id="PTHR11236:SF49">
    <property type="entry name" value="ANTHRANILATE SYNTHASE COMPONENT 1"/>
    <property type="match status" value="1"/>
</dbReference>
<evidence type="ECO:0000256" key="2">
    <source>
        <dbReference type="ARBA" id="ARBA00022962"/>
    </source>
</evidence>
<dbReference type="PRINTS" id="PR00096">
    <property type="entry name" value="GATASE"/>
</dbReference>
<dbReference type="Gene3D" id="3.60.120.10">
    <property type="entry name" value="Anthranilate synthase"/>
    <property type="match status" value="1"/>
</dbReference>
<evidence type="ECO:0000313" key="8">
    <source>
        <dbReference type="Proteomes" id="UP000587527"/>
    </source>
</evidence>
<keyword evidence="3" id="KW-0456">Lyase</keyword>
<dbReference type="GO" id="GO:0008483">
    <property type="term" value="F:transaminase activity"/>
    <property type="evidence" value="ECO:0007669"/>
    <property type="project" value="UniProtKB-KW"/>
</dbReference>